<accession>A0ABU2BHI5</accession>
<keyword evidence="2" id="KW-1185">Reference proteome</keyword>
<proteinExistence type="predicted"/>
<evidence type="ECO:0000313" key="1">
    <source>
        <dbReference type="EMBL" id="MDR7358117.1"/>
    </source>
</evidence>
<organism evidence="1 2">
    <name type="scientific">Paeniglutamicibacter sulfureus</name>
    <dbReference type="NCBI Taxonomy" id="43666"/>
    <lineage>
        <taxon>Bacteria</taxon>
        <taxon>Bacillati</taxon>
        <taxon>Actinomycetota</taxon>
        <taxon>Actinomycetes</taxon>
        <taxon>Micrococcales</taxon>
        <taxon>Micrococcaceae</taxon>
        <taxon>Paeniglutamicibacter</taxon>
    </lineage>
</organism>
<gene>
    <name evidence="1" type="ORF">J2S64_001808</name>
</gene>
<reference evidence="1 2" key="1">
    <citation type="submission" date="2023-07" db="EMBL/GenBank/DDBJ databases">
        <title>Sequencing the genomes of 1000 actinobacteria strains.</title>
        <authorList>
            <person name="Klenk H.-P."/>
        </authorList>
    </citation>
    <scope>NUCLEOTIDE SEQUENCE [LARGE SCALE GENOMIC DNA]</scope>
    <source>
        <strain evidence="1 2">DSM 20167</strain>
    </source>
</reference>
<dbReference type="RefSeq" id="WP_302263132.1">
    <property type="nucleotide sequence ID" value="NZ_BAAAWO010000001.1"/>
</dbReference>
<dbReference type="EMBL" id="JAVDYI010000001">
    <property type="protein sequence ID" value="MDR7358117.1"/>
    <property type="molecule type" value="Genomic_DNA"/>
</dbReference>
<name>A0ABU2BHI5_9MICC</name>
<sequence>MPTIDWDSVPVADPPPGAVEVPRSGFGFLAVAGILELGVPHVIYRLPREDRLDPTAGSAGNPISVFLNEAGLNCPPDPLAHCWFIVPPPSMPTEGFWDALEEAEPLRTAGSDPLERRHGLHEALRVLYSNS</sequence>
<evidence type="ECO:0000313" key="2">
    <source>
        <dbReference type="Proteomes" id="UP001183817"/>
    </source>
</evidence>
<dbReference type="Proteomes" id="UP001183817">
    <property type="component" value="Unassembled WGS sequence"/>
</dbReference>
<comment type="caution">
    <text evidence="1">The sequence shown here is derived from an EMBL/GenBank/DDBJ whole genome shotgun (WGS) entry which is preliminary data.</text>
</comment>
<protein>
    <submittedName>
        <fullName evidence="1">Uncharacterized protein</fullName>
    </submittedName>
</protein>